<evidence type="ECO:0000256" key="14">
    <source>
        <dbReference type="RuleBase" id="RU000461"/>
    </source>
</evidence>
<dbReference type="PROSITE" id="PS00086">
    <property type="entry name" value="CYTOCHROME_P450"/>
    <property type="match status" value="1"/>
</dbReference>
<dbReference type="InterPro" id="IPR001128">
    <property type="entry name" value="Cyt_P450"/>
</dbReference>
<evidence type="ECO:0000256" key="3">
    <source>
        <dbReference type="ARBA" id="ARBA00004406"/>
    </source>
</evidence>
<reference evidence="16" key="1">
    <citation type="submission" date="2025-08" db="UniProtKB">
        <authorList>
            <consortium name="RefSeq"/>
        </authorList>
    </citation>
    <scope>IDENTIFICATION</scope>
    <source>
        <tissue evidence="16">Skeletal muscle</tissue>
    </source>
</reference>
<evidence type="ECO:0000256" key="6">
    <source>
        <dbReference type="ARBA" id="ARBA00022723"/>
    </source>
</evidence>
<keyword evidence="7" id="KW-0256">Endoplasmic reticulum</keyword>
<evidence type="ECO:0000256" key="4">
    <source>
        <dbReference type="ARBA" id="ARBA00010617"/>
    </source>
</evidence>
<dbReference type="RefSeq" id="XP_013916486.1">
    <property type="nucleotide sequence ID" value="XM_014061011.1"/>
</dbReference>
<evidence type="ECO:0000256" key="12">
    <source>
        <dbReference type="ARBA" id="ARBA00023136"/>
    </source>
</evidence>
<dbReference type="GeneID" id="106544661"/>
<dbReference type="AlphaFoldDB" id="A0A6I9XRV5"/>
<dbReference type="Pfam" id="PF00067">
    <property type="entry name" value="p450"/>
    <property type="match status" value="1"/>
</dbReference>
<feature type="binding site" description="axial binding residue" evidence="13">
    <location>
        <position position="244"/>
    </location>
    <ligand>
        <name>heme</name>
        <dbReference type="ChEBI" id="CHEBI:30413"/>
    </ligand>
    <ligandPart>
        <name>Fe</name>
        <dbReference type="ChEBI" id="CHEBI:18248"/>
    </ligandPart>
</feature>
<dbReference type="InterPro" id="IPR017972">
    <property type="entry name" value="Cyt_P450_CS"/>
</dbReference>
<sequence>MTRQAAEQWSDKGRISQEQPDDSIYEMFPFIMKYLPGSHQKALSAAEFIINFAKKEIVQHKENQNVHDPQDFIDFYLLQMEISKNDPDSTFDEDNLAHCIADLFIAGMETTNGTMQWALLLMANHLDIQDKVHKEIKDALSSSRSICYGDRKNLPYTNAVLHEIMRSKYIGLFGVPRQCTKDIYLSGFLIPKGAIILPELRSVLFDPEQWETPEKFNPNHFLDKEGHFVRKEAFMPFGAGARICLGELFTRIEFFIMFTSLLRKFRVQPPEGVEKLSEEPIIGVTVYPTPYKICVIPRSATSE</sequence>
<dbReference type="GO" id="GO:0006082">
    <property type="term" value="P:organic acid metabolic process"/>
    <property type="evidence" value="ECO:0007669"/>
    <property type="project" value="TreeGrafter"/>
</dbReference>
<dbReference type="PANTHER" id="PTHR24300">
    <property type="entry name" value="CYTOCHROME P450 508A4-RELATED"/>
    <property type="match status" value="1"/>
</dbReference>
<dbReference type="GO" id="GO:0006805">
    <property type="term" value="P:xenobiotic metabolic process"/>
    <property type="evidence" value="ECO:0007669"/>
    <property type="project" value="TreeGrafter"/>
</dbReference>
<name>A0A6I9XRV5_9SAUR</name>
<dbReference type="GO" id="GO:0005789">
    <property type="term" value="C:endoplasmic reticulum membrane"/>
    <property type="evidence" value="ECO:0007669"/>
    <property type="project" value="UniProtKB-SubCell"/>
</dbReference>
<keyword evidence="11 14" id="KW-0503">Monooxygenase</keyword>
<dbReference type="PANTHER" id="PTHR24300:SF134">
    <property type="entry name" value="CYTOCHROME P450, FAMILY 2, SUBFAMILY AB, POLYPEPTIDE 2-RELATED"/>
    <property type="match status" value="1"/>
</dbReference>
<evidence type="ECO:0000256" key="5">
    <source>
        <dbReference type="ARBA" id="ARBA00022617"/>
    </source>
</evidence>
<dbReference type="GO" id="GO:0016712">
    <property type="term" value="F:oxidoreductase activity, acting on paired donors, with incorporation or reduction of molecular oxygen, reduced flavin or flavoprotein as one donor, and incorporation of one atom of oxygen"/>
    <property type="evidence" value="ECO:0007669"/>
    <property type="project" value="TreeGrafter"/>
</dbReference>
<evidence type="ECO:0000256" key="9">
    <source>
        <dbReference type="ARBA" id="ARBA00023002"/>
    </source>
</evidence>
<keyword evidence="5 13" id="KW-0349">Heme</keyword>
<comment type="subcellular location">
    <subcellularLocation>
        <location evidence="3">Endoplasmic reticulum membrane</location>
        <topology evidence="3">Peripheral membrane protein</topology>
    </subcellularLocation>
    <subcellularLocation>
        <location evidence="2">Microsome membrane</location>
        <topology evidence="2">Peripheral membrane protein</topology>
    </subcellularLocation>
</comment>
<dbReference type="OrthoDB" id="2789670at2759"/>
<keyword evidence="8" id="KW-0492">Microsome</keyword>
<dbReference type="InterPro" id="IPR036396">
    <property type="entry name" value="Cyt_P450_sf"/>
</dbReference>
<accession>A0A6I9XRV5</accession>
<keyword evidence="10 13" id="KW-0408">Iron</keyword>
<dbReference type="InterPro" id="IPR002401">
    <property type="entry name" value="Cyt_P450_E_grp-I"/>
</dbReference>
<keyword evidence="12" id="KW-0472">Membrane</keyword>
<keyword evidence="6 13" id="KW-0479">Metal-binding</keyword>
<proteinExistence type="inferred from homology"/>
<evidence type="ECO:0000256" key="8">
    <source>
        <dbReference type="ARBA" id="ARBA00022848"/>
    </source>
</evidence>
<dbReference type="Proteomes" id="UP000504617">
    <property type="component" value="Unplaced"/>
</dbReference>
<evidence type="ECO:0000313" key="15">
    <source>
        <dbReference type="Proteomes" id="UP000504617"/>
    </source>
</evidence>
<dbReference type="SUPFAM" id="SSF48264">
    <property type="entry name" value="Cytochrome P450"/>
    <property type="match status" value="1"/>
</dbReference>
<dbReference type="PRINTS" id="PR00463">
    <property type="entry name" value="EP450I"/>
</dbReference>
<dbReference type="KEGG" id="tsr:106544661"/>
<dbReference type="FunFam" id="1.10.630.10:FF:000238">
    <property type="entry name" value="Cytochrome P450 2A6"/>
    <property type="match status" value="1"/>
</dbReference>
<comment type="similarity">
    <text evidence="4 14">Belongs to the cytochrome P450 family.</text>
</comment>
<evidence type="ECO:0000256" key="7">
    <source>
        <dbReference type="ARBA" id="ARBA00022824"/>
    </source>
</evidence>
<evidence type="ECO:0000313" key="16">
    <source>
        <dbReference type="RefSeq" id="XP_013916486.1"/>
    </source>
</evidence>
<organism evidence="15 16">
    <name type="scientific">Thamnophis sirtalis</name>
    <dbReference type="NCBI Taxonomy" id="35019"/>
    <lineage>
        <taxon>Eukaryota</taxon>
        <taxon>Metazoa</taxon>
        <taxon>Chordata</taxon>
        <taxon>Craniata</taxon>
        <taxon>Vertebrata</taxon>
        <taxon>Euteleostomi</taxon>
        <taxon>Lepidosauria</taxon>
        <taxon>Squamata</taxon>
        <taxon>Bifurcata</taxon>
        <taxon>Unidentata</taxon>
        <taxon>Episquamata</taxon>
        <taxon>Toxicofera</taxon>
        <taxon>Serpentes</taxon>
        <taxon>Colubroidea</taxon>
        <taxon>Colubridae</taxon>
        <taxon>Natricinae</taxon>
        <taxon>Thamnophis</taxon>
    </lineage>
</organism>
<dbReference type="GO" id="GO:0020037">
    <property type="term" value="F:heme binding"/>
    <property type="evidence" value="ECO:0007669"/>
    <property type="project" value="InterPro"/>
</dbReference>
<dbReference type="InterPro" id="IPR050182">
    <property type="entry name" value="Cytochrome_P450_fam2"/>
</dbReference>
<protein>
    <submittedName>
        <fullName evidence="16">Cytochrome P450 2J2-like</fullName>
    </submittedName>
</protein>
<comment type="cofactor">
    <cofactor evidence="1 13">
        <name>heme</name>
        <dbReference type="ChEBI" id="CHEBI:30413"/>
    </cofactor>
</comment>
<gene>
    <name evidence="16" type="primary">LOC106544661</name>
</gene>
<dbReference type="Gene3D" id="1.10.630.10">
    <property type="entry name" value="Cytochrome P450"/>
    <property type="match status" value="1"/>
</dbReference>
<evidence type="ECO:0000256" key="1">
    <source>
        <dbReference type="ARBA" id="ARBA00001971"/>
    </source>
</evidence>
<keyword evidence="9 14" id="KW-0560">Oxidoreductase</keyword>
<evidence type="ECO:0000256" key="2">
    <source>
        <dbReference type="ARBA" id="ARBA00004174"/>
    </source>
</evidence>
<keyword evidence="15" id="KW-1185">Reference proteome</keyword>
<evidence type="ECO:0000256" key="11">
    <source>
        <dbReference type="ARBA" id="ARBA00023033"/>
    </source>
</evidence>
<evidence type="ECO:0000256" key="13">
    <source>
        <dbReference type="PIRSR" id="PIRSR602401-1"/>
    </source>
</evidence>
<dbReference type="GO" id="GO:0005506">
    <property type="term" value="F:iron ion binding"/>
    <property type="evidence" value="ECO:0007669"/>
    <property type="project" value="InterPro"/>
</dbReference>
<evidence type="ECO:0000256" key="10">
    <source>
        <dbReference type="ARBA" id="ARBA00023004"/>
    </source>
</evidence>
<dbReference type="PRINTS" id="PR00385">
    <property type="entry name" value="P450"/>
</dbReference>